<keyword evidence="1" id="KW-1133">Transmembrane helix</keyword>
<accession>A0ABV6PAW1</accession>
<keyword evidence="3" id="KW-1185">Reference proteome</keyword>
<evidence type="ECO:0000313" key="2">
    <source>
        <dbReference type="EMBL" id="MFC0582256.1"/>
    </source>
</evidence>
<protein>
    <submittedName>
        <fullName evidence="2">Uncharacterized protein</fullName>
    </submittedName>
</protein>
<dbReference type="Proteomes" id="UP001589862">
    <property type="component" value="Unassembled WGS sequence"/>
</dbReference>
<comment type="caution">
    <text evidence="2">The sequence shown here is derived from an EMBL/GenBank/DDBJ whole genome shotgun (WGS) entry which is preliminary data.</text>
</comment>
<evidence type="ECO:0000313" key="3">
    <source>
        <dbReference type="Proteomes" id="UP001589862"/>
    </source>
</evidence>
<gene>
    <name evidence="2" type="ORF">ACFFFR_07660</name>
</gene>
<keyword evidence="1" id="KW-0812">Transmembrane</keyword>
<organism evidence="2 3">
    <name type="scientific">Micrococcoides hystricis</name>
    <dbReference type="NCBI Taxonomy" id="1572761"/>
    <lineage>
        <taxon>Bacteria</taxon>
        <taxon>Bacillati</taxon>
        <taxon>Actinomycetota</taxon>
        <taxon>Actinomycetes</taxon>
        <taxon>Micrococcales</taxon>
        <taxon>Micrococcaceae</taxon>
        <taxon>Micrococcoides</taxon>
    </lineage>
</organism>
<proteinExistence type="predicted"/>
<dbReference type="EMBL" id="JBHLUB010000029">
    <property type="protein sequence ID" value="MFC0582256.1"/>
    <property type="molecule type" value="Genomic_DNA"/>
</dbReference>
<evidence type="ECO:0000256" key="1">
    <source>
        <dbReference type="SAM" id="Phobius"/>
    </source>
</evidence>
<keyword evidence="1" id="KW-0472">Membrane</keyword>
<feature type="transmembrane region" description="Helical" evidence="1">
    <location>
        <begin position="6"/>
        <end position="25"/>
    </location>
</feature>
<dbReference type="RefSeq" id="WP_377459277.1">
    <property type="nucleotide sequence ID" value="NZ_JBHLUB010000029.1"/>
</dbReference>
<name>A0ABV6PAW1_9MICC</name>
<reference evidence="2 3" key="1">
    <citation type="submission" date="2024-09" db="EMBL/GenBank/DDBJ databases">
        <authorList>
            <person name="Sun Q."/>
            <person name="Mori K."/>
        </authorList>
    </citation>
    <scope>NUCLEOTIDE SEQUENCE [LARGE SCALE GENOMIC DNA]</scope>
    <source>
        <strain evidence="2 3">NCAIM B.02604</strain>
    </source>
</reference>
<sequence>MGEYLVPLAIVVGIVVLTLGAYRLFKSRPTSSSGSSSEPGFFAGLKALSKPVTEQDAQEAAAKLNPEQHKRIYGLIARGQHQLAAQAFQQLTGASVLDSLLAVNALATYPTQARQAQAEQADPFADDLAAHDAVDFEELDSGELDHDGLDVVPENQLELPGLSEELSRQFDDFTVPESWGEEPTLRNQAFELQVTRDEETIRISSDDLGPWVHDQLAAMVRDGDLESGAALLAANTELSEPEARQFLEIMAERDQQLGSD</sequence>